<protein>
    <submittedName>
        <fullName evidence="1">Uncharacterized protein</fullName>
    </submittedName>
</protein>
<sequence>MTTTMSLFEEADIEVREPDPLTTVQVGSRVAQIPLRKRRREACNKLMEILQELEGKDIHIGSYDAGGRHYRVDNLKLPRLKLDWYPPAKYSKGYIPSVIVLWGSRSAQVRIFTNYLVAVREQEYQGYTHWLLDFRNGLWEHPIDNYYSHYACLTITKFKD</sequence>
<organism evidence="1">
    <name type="scientific">marine sediment metagenome</name>
    <dbReference type="NCBI Taxonomy" id="412755"/>
    <lineage>
        <taxon>unclassified sequences</taxon>
        <taxon>metagenomes</taxon>
        <taxon>ecological metagenomes</taxon>
    </lineage>
</organism>
<accession>X1Q921</accession>
<dbReference type="AlphaFoldDB" id="X1Q921"/>
<reference evidence="1" key="1">
    <citation type="journal article" date="2014" name="Front. Microbiol.">
        <title>High frequency of phylogenetically diverse reductive dehalogenase-homologous genes in deep subseafloor sedimentary metagenomes.</title>
        <authorList>
            <person name="Kawai M."/>
            <person name="Futagami T."/>
            <person name="Toyoda A."/>
            <person name="Takaki Y."/>
            <person name="Nishi S."/>
            <person name="Hori S."/>
            <person name="Arai W."/>
            <person name="Tsubouchi T."/>
            <person name="Morono Y."/>
            <person name="Uchiyama I."/>
            <person name="Ito T."/>
            <person name="Fujiyama A."/>
            <person name="Inagaki F."/>
            <person name="Takami H."/>
        </authorList>
    </citation>
    <scope>NUCLEOTIDE SEQUENCE</scope>
    <source>
        <strain evidence="1">Expedition CK06-06</strain>
    </source>
</reference>
<gene>
    <name evidence="1" type="ORF">S06H3_46293</name>
</gene>
<dbReference type="EMBL" id="BARV01028983">
    <property type="protein sequence ID" value="GAI39779.1"/>
    <property type="molecule type" value="Genomic_DNA"/>
</dbReference>
<evidence type="ECO:0000313" key="1">
    <source>
        <dbReference type="EMBL" id="GAI39779.1"/>
    </source>
</evidence>
<name>X1Q921_9ZZZZ</name>
<proteinExistence type="predicted"/>
<comment type="caution">
    <text evidence="1">The sequence shown here is derived from an EMBL/GenBank/DDBJ whole genome shotgun (WGS) entry which is preliminary data.</text>
</comment>